<dbReference type="InterPro" id="IPR006059">
    <property type="entry name" value="SBP"/>
</dbReference>
<evidence type="ECO:0000256" key="5">
    <source>
        <dbReference type="ARBA" id="ARBA00049629"/>
    </source>
</evidence>
<keyword evidence="4" id="KW-0732">Signal</keyword>
<dbReference type="OrthoDB" id="41208at2"/>
<dbReference type="Proteomes" id="UP000199476">
    <property type="component" value="Unassembled WGS sequence"/>
</dbReference>
<comment type="function">
    <text evidence="5">Part of a binding-protein-dependent transport system for a sugar.</text>
</comment>
<keyword evidence="3" id="KW-0813">Transport</keyword>
<keyword evidence="8" id="KW-1185">Reference proteome</keyword>
<dbReference type="AlphaFoldDB" id="A0A1G9HE81"/>
<organism evidence="7 8">
    <name type="scientific">Halarsenatibacter silvermanii</name>
    <dbReference type="NCBI Taxonomy" id="321763"/>
    <lineage>
        <taxon>Bacteria</taxon>
        <taxon>Bacillati</taxon>
        <taxon>Bacillota</taxon>
        <taxon>Clostridia</taxon>
        <taxon>Halanaerobiales</taxon>
        <taxon>Halarsenatibacteraceae</taxon>
        <taxon>Halarsenatibacter</taxon>
    </lineage>
</organism>
<evidence type="ECO:0000256" key="2">
    <source>
        <dbReference type="ARBA" id="ARBA00008520"/>
    </source>
</evidence>
<accession>A0A1G9HE81</accession>
<comment type="similarity">
    <text evidence="2">Belongs to the bacterial solute-binding protein 1 family.</text>
</comment>
<evidence type="ECO:0000313" key="7">
    <source>
        <dbReference type="EMBL" id="SDL11368.1"/>
    </source>
</evidence>
<proteinExistence type="inferred from homology"/>
<evidence type="ECO:0000313" key="8">
    <source>
        <dbReference type="Proteomes" id="UP000199476"/>
    </source>
</evidence>
<evidence type="ECO:0000256" key="6">
    <source>
        <dbReference type="ARBA" id="ARBA00049753"/>
    </source>
</evidence>
<evidence type="ECO:0000256" key="1">
    <source>
        <dbReference type="ARBA" id="ARBA00004196"/>
    </source>
</evidence>
<name>A0A1G9HE81_9FIRM</name>
<dbReference type="InterPro" id="IPR050490">
    <property type="entry name" value="Bact_solute-bd_prot1"/>
</dbReference>
<dbReference type="Gene3D" id="3.40.190.10">
    <property type="entry name" value="Periplasmic binding protein-like II"/>
    <property type="match status" value="2"/>
</dbReference>
<dbReference type="EMBL" id="FNGO01000001">
    <property type="protein sequence ID" value="SDL11368.1"/>
    <property type="molecule type" value="Genomic_DNA"/>
</dbReference>
<evidence type="ECO:0000256" key="4">
    <source>
        <dbReference type="ARBA" id="ARBA00022729"/>
    </source>
</evidence>
<dbReference type="PANTHER" id="PTHR43649:SF28">
    <property type="entry name" value="BINDING PROTEIN COMPONENT OF ABC SUGAR TRANSPORTER-RELATED"/>
    <property type="match status" value="1"/>
</dbReference>
<dbReference type="SUPFAM" id="SSF53850">
    <property type="entry name" value="Periplasmic binding protein-like II"/>
    <property type="match status" value="1"/>
</dbReference>
<dbReference type="RefSeq" id="WP_089757763.1">
    <property type="nucleotide sequence ID" value="NZ_FNGO01000001.1"/>
</dbReference>
<dbReference type="Pfam" id="PF01547">
    <property type="entry name" value="SBP_bac_1"/>
    <property type="match status" value="1"/>
</dbReference>
<gene>
    <name evidence="7" type="ORF">SAMN04488692_101193</name>
</gene>
<protein>
    <recommendedName>
        <fullName evidence="6">Probable sugar-binding periplasmic protein</fullName>
    </recommendedName>
</protein>
<evidence type="ECO:0000256" key="3">
    <source>
        <dbReference type="ARBA" id="ARBA00022448"/>
    </source>
</evidence>
<dbReference type="STRING" id="321763.SAMN04488692_101193"/>
<reference evidence="7 8" key="1">
    <citation type="submission" date="2016-10" db="EMBL/GenBank/DDBJ databases">
        <authorList>
            <person name="de Groot N.N."/>
        </authorList>
    </citation>
    <scope>NUCLEOTIDE SEQUENCE [LARGE SCALE GENOMIC DNA]</scope>
    <source>
        <strain evidence="7 8">SLAS-1</strain>
    </source>
</reference>
<sequence length="437" mass="49076">MVGDLRSKILISIAALLLALMIFSPPLFGSETAFMQESSIGQPTGETDKLEIFSWWTAPGEKEGLEFLQEYFQDEYREIEVVNAAVEGGAGVNAKDVLKMRLLREDPPDAFQVHGGAELSDTFVAGDYIKPLTDLWQDKNWEAVYTDSLRELVRVDGEYFSLPVAVHRSNRIWYNRDMLAEHGLKPPQTPTELIETAEVISEAGEKPLALGSRNLWPITHLFENLLVAEAEPAEYRDLISGRRSWQNQEVFLALEKLAELFEYADDDHAGLTWHEACERVARGEAAMTVMGTWSRGYFSARGYEPGKDYGSVPLQGEEEIFLKIVDTFAVPAAADHNYYNMRWLEFAARPEIQRRFTAILGAVPPRSDIDPSSLEPGIAADRRQLEKQELLPSLAHGAAAREVFVSALNEKLNEFLYQGDIENTAAEIDDIVTTYLP</sequence>
<dbReference type="PANTHER" id="PTHR43649">
    <property type="entry name" value="ARABINOSE-BINDING PROTEIN-RELATED"/>
    <property type="match status" value="1"/>
</dbReference>
<dbReference type="GO" id="GO:0030313">
    <property type="term" value="C:cell envelope"/>
    <property type="evidence" value="ECO:0007669"/>
    <property type="project" value="UniProtKB-SubCell"/>
</dbReference>
<comment type="subcellular location">
    <subcellularLocation>
        <location evidence="1">Cell envelope</location>
    </subcellularLocation>
</comment>